<name>A0A1H2ZNV6_9RHOB</name>
<gene>
    <name evidence="2" type="ORF">SAMN05444358_103291</name>
</gene>
<dbReference type="STRING" id="985054.SAMN05444358_103291"/>
<keyword evidence="3" id="KW-1185">Reference proteome</keyword>
<dbReference type="InterPro" id="IPR032874">
    <property type="entry name" value="DDE_dom"/>
</dbReference>
<reference evidence="3" key="1">
    <citation type="submission" date="2016-10" db="EMBL/GenBank/DDBJ databases">
        <authorList>
            <person name="Varghese N."/>
            <person name="Submissions S."/>
        </authorList>
    </citation>
    <scope>NUCLEOTIDE SEQUENCE [LARGE SCALE GENOMIC DNA]</scope>
    <source>
        <strain evidence="3">DSM 27839</strain>
    </source>
</reference>
<organism evidence="2 3">
    <name type="scientific">Ruegeria halocynthiae</name>
    <dbReference type="NCBI Taxonomy" id="985054"/>
    <lineage>
        <taxon>Bacteria</taxon>
        <taxon>Pseudomonadati</taxon>
        <taxon>Pseudomonadota</taxon>
        <taxon>Alphaproteobacteria</taxon>
        <taxon>Rhodobacterales</taxon>
        <taxon>Roseobacteraceae</taxon>
        <taxon>Ruegeria</taxon>
    </lineage>
</organism>
<accession>A0A1H2ZNV6</accession>
<dbReference type="AlphaFoldDB" id="A0A1H2ZNV6"/>
<evidence type="ECO:0000259" key="1">
    <source>
        <dbReference type="Pfam" id="PF13610"/>
    </source>
</evidence>
<feature type="domain" description="DDE" evidence="1">
    <location>
        <begin position="12"/>
        <end position="62"/>
    </location>
</feature>
<dbReference type="Pfam" id="PF13610">
    <property type="entry name" value="DDE_Tnp_IS240"/>
    <property type="match status" value="1"/>
</dbReference>
<proteinExistence type="predicted"/>
<protein>
    <submittedName>
        <fullName evidence="2">DDE domain-containing protein</fullName>
    </submittedName>
</protein>
<dbReference type="EMBL" id="FNNP01000003">
    <property type="protein sequence ID" value="SDX18514.1"/>
    <property type="molecule type" value="Genomic_DNA"/>
</dbReference>
<dbReference type="Proteomes" id="UP000183400">
    <property type="component" value="Unassembled WGS sequence"/>
</dbReference>
<evidence type="ECO:0000313" key="3">
    <source>
        <dbReference type="Proteomes" id="UP000183400"/>
    </source>
</evidence>
<sequence>MLKDFGCPIPIEMVRRKHLNVIVEQDSRFIKRRTRPLPGFKSFASASATLAGIEVAHMIGKRQFTPIFCPFQQFAELAAFCSGMKTKLSDYSKVEHWWNSGLALKTKKSVDGQAM</sequence>
<evidence type="ECO:0000313" key="2">
    <source>
        <dbReference type="EMBL" id="SDX18514.1"/>
    </source>
</evidence>